<evidence type="ECO:0000256" key="12">
    <source>
        <dbReference type="RuleBase" id="RU366045"/>
    </source>
</evidence>
<sequence length="118" mass="13762">MKIDLHCHILPKEWPNLKQRYGYEGWVQLYHHSQGEAKMMKDGNMFRVVQENCWDPQVRIQEMNQSGVSVQALSTVPVMFNYWHASPFVAAIVFISLHFPFTLQHGKDEEAKIVSESD</sequence>
<evidence type="ECO:0000256" key="5">
    <source>
        <dbReference type="ARBA" id="ARBA00021214"/>
    </source>
</evidence>
<dbReference type="PANTHER" id="PTHR21240:SF27">
    <property type="entry name" value="2-AMINO-3-CARBOXYMUCONATE-6-SEMIALDEHYDE DECARBOXYLASE"/>
    <property type="match status" value="1"/>
</dbReference>
<comment type="similarity">
    <text evidence="2">Belongs to the metallo-dependent hydrolases superfamily. ACMSD family.</text>
</comment>
<dbReference type="OrthoDB" id="191270at2759"/>
<comment type="function">
    <text evidence="10">Converts alpha-amino-beta-carboxymuconate-epsilon-semialdehyde (ACMS) to alpha-aminomuconate semialdehyde (AMS). ACMS can be converted non-enzymatically to quinolate (QA), a key precursor of NAD, and a potent endogenous excitotoxin of neuronal cells which is implicated in the pathogenesis of various neurodegenerative disorders. In the presence of ACMSD, ACMS is converted to AMS, a benign catabolite. ACMSD ultimately controls the metabolic fate of tryptophan catabolism along the kynurenine pathway.</text>
</comment>
<dbReference type="Gene3D" id="3.20.20.140">
    <property type="entry name" value="Metal-dependent hydrolases"/>
    <property type="match status" value="1"/>
</dbReference>
<protein>
    <recommendedName>
        <fullName evidence="5 12">2-amino-3-carboxymuconate-6-semialdehyde decarboxylase</fullName>
        <ecNumber evidence="4 12">4.1.1.45</ecNumber>
    </recommendedName>
    <alternativeName>
        <fullName evidence="11 12">Picolinate carboxylase</fullName>
    </alternativeName>
</protein>
<keyword evidence="8" id="KW-0862">Zinc</keyword>
<dbReference type="EC" id="4.1.1.45" evidence="4 12"/>
<accession>A0A401Q5G5</accession>
<dbReference type="SUPFAM" id="SSF51556">
    <property type="entry name" value="Metallo-dependent hydrolases"/>
    <property type="match status" value="1"/>
</dbReference>
<comment type="subunit">
    <text evidence="3 12">Monomer.</text>
</comment>
<comment type="pathway">
    <text evidence="1 12">Secondary metabolite metabolism; quinolate metabolism.</text>
</comment>
<reference evidence="14 15" key="1">
    <citation type="journal article" date="2018" name="Nat. Ecol. Evol.">
        <title>Shark genomes provide insights into elasmobranch evolution and the origin of vertebrates.</title>
        <authorList>
            <person name="Hara Y"/>
            <person name="Yamaguchi K"/>
            <person name="Onimaru K"/>
            <person name="Kadota M"/>
            <person name="Koyanagi M"/>
            <person name="Keeley SD"/>
            <person name="Tatsumi K"/>
            <person name="Tanaka K"/>
            <person name="Motone F"/>
            <person name="Kageyama Y"/>
            <person name="Nozu R"/>
            <person name="Adachi N"/>
            <person name="Nishimura O"/>
            <person name="Nakagawa R"/>
            <person name="Tanegashima C"/>
            <person name="Kiyatake I"/>
            <person name="Matsumoto R"/>
            <person name="Murakumo K"/>
            <person name="Nishida K"/>
            <person name="Terakita A"/>
            <person name="Kuratani S"/>
            <person name="Sato K"/>
            <person name="Hyodo S Kuraku.S."/>
        </authorList>
    </citation>
    <scope>NUCLEOTIDE SEQUENCE [LARGE SCALE GENOMIC DNA]</scope>
</reference>
<dbReference type="GO" id="GO:1904985">
    <property type="term" value="P:negative regulation of quinolinate biosynthetic process"/>
    <property type="evidence" value="ECO:0007669"/>
    <property type="project" value="UniProtKB-UniRule"/>
</dbReference>
<name>A0A401Q5G5_SCYTO</name>
<keyword evidence="13" id="KW-1133">Transmembrane helix</keyword>
<gene>
    <name evidence="14" type="ORF">scyTo_0017238</name>
</gene>
<keyword evidence="7 12" id="KW-0210">Decarboxylase</keyword>
<evidence type="ECO:0000256" key="6">
    <source>
        <dbReference type="ARBA" id="ARBA00022723"/>
    </source>
</evidence>
<dbReference type="GO" id="GO:0019748">
    <property type="term" value="P:secondary metabolic process"/>
    <property type="evidence" value="ECO:0007669"/>
    <property type="project" value="TreeGrafter"/>
</dbReference>
<evidence type="ECO:0000313" key="15">
    <source>
        <dbReference type="Proteomes" id="UP000288216"/>
    </source>
</evidence>
<evidence type="ECO:0000256" key="8">
    <source>
        <dbReference type="ARBA" id="ARBA00022833"/>
    </source>
</evidence>
<dbReference type="PANTHER" id="PTHR21240">
    <property type="entry name" value="2-AMINO-3-CARBOXYLMUCONATE-6-SEMIALDEHYDE DECARBOXYLASE"/>
    <property type="match status" value="1"/>
</dbReference>
<keyword evidence="15" id="KW-1185">Reference proteome</keyword>
<dbReference type="InterPro" id="IPR032466">
    <property type="entry name" value="Metal_Hydrolase"/>
</dbReference>
<evidence type="ECO:0000256" key="2">
    <source>
        <dbReference type="ARBA" id="ARBA00005871"/>
    </source>
</evidence>
<evidence type="ECO:0000313" key="14">
    <source>
        <dbReference type="EMBL" id="GCB80587.1"/>
    </source>
</evidence>
<organism evidence="14 15">
    <name type="scientific">Scyliorhinus torazame</name>
    <name type="common">Cloudy catshark</name>
    <name type="synonym">Catulus torazame</name>
    <dbReference type="NCBI Taxonomy" id="75743"/>
    <lineage>
        <taxon>Eukaryota</taxon>
        <taxon>Metazoa</taxon>
        <taxon>Chordata</taxon>
        <taxon>Craniata</taxon>
        <taxon>Vertebrata</taxon>
        <taxon>Chondrichthyes</taxon>
        <taxon>Elasmobranchii</taxon>
        <taxon>Galeomorphii</taxon>
        <taxon>Galeoidea</taxon>
        <taxon>Carcharhiniformes</taxon>
        <taxon>Scyliorhinidae</taxon>
        <taxon>Scyliorhinus</taxon>
    </lineage>
</organism>
<keyword evidence="13" id="KW-0812">Transmembrane</keyword>
<dbReference type="UniPathway" id="UPA00270"/>
<keyword evidence="9 12" id="KW-0456">Lyase</keyword>
<evidence type="ECO:0000256" key="9">
    <source>
        <dbReference type="ARBA" id="ARBA00023239"/>
    </source>
</evidence>
<evidence type="ECO:0000256" key="11">
    <source>
        <dbReference type="ARBA" id="ARBA00031120"/>
    </source>
</evidence>
<evidence type="ECO:0000256" key="7">
    <source>
        <dbReference type="ARBA" id="ARBA00022793"/>
    </source>
</evidence>
<evidence type="ECO:0000256" key="4">
    <source>
        <dbReference type="ARBA" id="ARBA00012365"/>
    </source>
</evidence>
<comment type="caution">
    <text evidence="14">The sequence shown here is derived from an EMBL/GenBank/DDBJ whole genome shotgun (WGS) entry which is preliminary data.</text>
</comment>
<dbReference type="EMBL" id="BFAA01011026">
    <property type="protein sequence ID" value="GCB80587.1"/>
    <property type="molecule type" value="Genomic_DNA"/>
</dbReference>
<evidence type="ECO:0000256" key="3">
    <source>
        <dbReference type="ARBA" id="ARBA00011245"/>
    </source>
</evidence>
<feature type="transmembrane region" description="Helical" evidence="13">
    <location>
        <begin position="82"/>
        <end position="103"/>
    </location>
</feature>
<dbReference type="InterPro" id="IPR032465">
    <property type="entry name" value="ACMSD"/>
</dbReference>
<dbReference type="Proteomes" id="UP000288216">
    <property type="component" value="Unassembled WGS sequence"/>
</dbReference>
<evidence type="ECO:0000256" key="13">
    <source>
        <dbReference type="SAM" id="Phobius"/>
    </source>
</evidence>
<dbReference type="GO" id="GO:0001760">
    <property type="term" value="F:aminocarboxymuconate-semialdehyde decarboxylase activity"/>
    <property type="evidence" value="ECO:0007669"/>
    <property type="project" value="UniProtKB-UniRule"/>
</dbReference>
<evidence type="ECO:0000256" key="10">
    <source>
        <dbReference type="ARBA" id="ARBA00025318"/>
    </source>
</evidence>
<dbReference type="STRING" id="75743.A0A401Q5G5"/>
<dbReference type="AlphaFoldDB" id="A0A401Q5G5"/>
<comment type="catalytic activity">
    <reaction evidence="12">
        <text>2-amino-3-carboxymuconate 6-semialdehyde + H(+) = 2-aminomuconate 6-semialdehyde + CO2</text>
        <dbReference type="Rhea" id="RHEA:16557"/>
        <dbReference type="ChEBI" id="CHEBI:15378"/>
        <dbReference type="ChEBI" id="CHEBI:16526"/>
        <dbReference type="ChEBI" id="CHEBI:77634"/>
        <dbReference type="ChEBI" id="CHEBI:77803"/>
        <dbReference type="EC" id="4.1.1.45"/>
    </reaction>
</comment>
<proteinExistence type="inferred from homology"/>
<keyword evidence="6" id="KW-0479">Metal-binding</keyword>
<dbReference type="GO" id="GO:0005829">
    <property type="term" value="C:cytosol"/>
    <property type="evidence" value="ECO:0007669"/>
    <property type="project" value="UniProtKB-UniRule"/>
</dbReference>
<keyword evidence="13" id="KW-0472">Membrane</keyword>
<evidence type="ECO:0000256" key="1">
    <source>
        <dbReference type="ARBA" id="ARBA00005079"/>
    </source>
</evidence>
<dbReference type="GO" id="GO:0046872">
    <property type="term" value="F:metal ion binding"/>
    <property type="evidence" value="ECO:0007669"/>
    <property type="project" value="UniProtKB-KW"/>
</dbReference>